<sequence length="469" mass="54450">MVYTFYELCWFFLIYSFAGWCAGVVANAVRNRKFVNTGFMNMPFCLSYGVCAVLCCIFLPELRHRIFFLFIGGALLAAFVSIMTGLILEHIFHRKWWDYSKNRFQYEGYFGIWHLLIFGAAIVVMMKFANPLILQILKQIPHFIGRIILIIAYILMGIDFLGSVIAILQLKIKLRRIMQLNENMQKVSENFGNAITVRIQKRMMRAYPNIKTENIKESVRKNTKKEKTVFAEGCCFFKIFWLFLIGAFIGDLVETLFCRYSMGRWMSRSSVVYGPFSIVWGLGCAMFTALLYKYKEKSDRYIFMLGTVLGGAYEYACSIFTELVFGTVFWDYSKLPFNLGGRINLLFCFFWGIAAVVWLKIIYPRLSNLIEKIPIKTGNILTWILILFMIFNAGMSTLALNRYNQRQQGSLQKTPQMTAVAEDSRTDLEKFLDKHFPDKRMEQIYPNAKTVVDGKPVSQKDMKEKRKSS</sequence>
<keyword evidence="1" id="KW-1133">Transmembrane helix</keyword>
<keyword evidence="1" id="KW-0812">Transmembrane</keyword>
<dbReference type="EMBL" id="JAJEQE010000035">
    <property type="protein sequence ID" value="MCC2149596.1"/>
    <property type="molecule type" value="Genomic_DNA"/>
</dbReference>
<feature type="transmembrane region" description="Helical" evidence="1">
    <location>
        <begin position="143"/>
        <end position="168"/>
    </location>
</feature>
<feature type="transmembrane region" description="Helical" evidence="1">
    <location>
        <begin position="301"/>
        <end position="321"/>
    </location>
</feature>
<protein>
    <submittedName>
        <fullName evidence="2">ABC transporter permease</fullName>
    </submittedName>
</protein>
<comment type="caution">
    <text evidence="2">The sequence shown here is derived from an EMBL/GenBank/DDBJ whole genome shotgun (WGS) entry which is preliminary data.</text>
</comment>
<feature type="transmembrane region" description="Helical" evidence="1">
    <location>
        <begin position="270"/>
        <end position="292"/>
    </location>
</feature>
<dbReference type="Pfam" id="PF06541">
    <property type="entry name" value="ABC_trans_CmpB"/>
    <property type="match status" value="2"/>
</dbReference>
<organism evidence="2 3">
    <name type="scientific">Hominisplanchenecus faecis</name>
    <dbReference type="NCBI Taxonomy" id="2885351"/>
    <lineage>
        <taxon>Bacteria</taxon>
        <taxon>Bacillati</taxon>
        <taxon>Bacillota</taxon>
        <taxon>Clostridia</taxon>
        <taxon>Lachnospirales</taxon>
        <taxon>Lachnospiraceae</taxon>
        <taxon>Hominisplanchenecus</taxon>
    </lineage>
</organism>
<feature type="transmembrane region" description="Helical" evidence="1">
    <location>
        <begin position="66"/>
        <end position="88"/>
    </location>
</feature>
<keyword evidence="1" id="KW-0472">Membrane</keyword>
<evidence type="ECO:0000313" key="2">
    <source>
        <dbReference type="EMBL" id="MCC2149596.1"/>
    </source>
</evidence>
<evidence type="ECO:0000313" key="3">
    <source>
        <dbReference type="Proteomes" id="UP001299235"/>
    </source>
</evidence>
<feature type="transmembrane region" description="Helical" evidence="1">
    <location>
        <begin position="109"/>
        <end position="137"/>
    </location>
</feature>
<reference evidence="2 3" key="1">
    <citation type="submission" date="2021-10" db="EMBL/GenBank/DDBJ databases">
        <title>Anaerobic single-cell dispensing facilitates the cultivation of human gut bacteria.</title>
        <authorList>
            <person name="Afrizal A."/>
        </authorList>
    </citation>
    <scope>NUCLEOTIDE SEQUENCE [LARGE SCALE GENOMIC DNA]</scope>
    <source>
        <strain evidence="2 3">CLA-AA-H246</strain>
    </source>
</reference>
<keyword evidence="3" id="KW-1185">Reference proteome</keyword>
<feature type="transmembrane region" description="Helical" evidence="1">
    <location>
        <begin position="12"/>
        <end position="29"/>
    </location>
</feature>
<feature type="transmembrane region" description="Helical" evidence="1">
    <location>
        <begin position="341"/>
        <end position="359"/>
    </location>
</feature>
<proteinExistence type="predicted"/>
<dbReference type="Proteomes" id="UP001299235">
    <property type="component" value="Unassembled WGS sequence"/>
</dbReference>
<dbReference type="RefSeq" id="WP_248835614.1">
    <property type="nucleotide sequence ID" value="NZ_JAJEQE010000035.1"/>
</dbReference>
<evidence type="ECO:0000256" key="1">
    <source>
        <dbReference type="SAM" id="Phobius"/>
    </source>
</evidence>
<gene>
    <name evidence="2" type="ORF">LKD42_10060</name>
</gene>
<feature type="transmembrane region" description="Helical" evidence="1">
    <location>
        <begin position="380"/>
        <end position="400"/>
    </location>
</feature>
<name>A0ABS8EWK7_9FIRM</name>
<accession>A0ABS8EWK7</accession>
<dbReference type="InterPro" id="IPR010540">
    <property type="entry name" value="CmpB_TMEM229"/>
</dbReference>
<feature type="transmembrane region" description="Helical" evidence="1">
    <location>
        <begin position="41"/>
        <end position="60"/>
    </location>
</feature>
<feature type="transmembrane region" description="Helical" evidence="1">
    <location>
        <begin position="229"/>
        <end position="250"/>
    </location>
</feature>